<evidence type="ECO:0000313" key="2">
    <source>
        <dbReference type="Proteomes" id="UP000663848"/>
    </source>
</evidence>
<name>A0A822BEK0_9BILA</name>
<comment type="caution">
    <text evidence="1">The sequence shown here is derived from an EMBL/GenBank/DDBJ whole genome shotgun (WGS) entry which is preliminary data.</text>
</comment>
<accession>A0A822BEK0</accession>
<sequence length="71" mass="8287">DDYVRVNNTASYMIAIMQDPSTINGWFMFDNSAEDASQEALLKNQTLYQQMSHIHGDFGKCPRCIWYTYKI</sequence>
<proteinExistence type="predicted"/>
<protein>
    <submittedName>
        <fullName evidence="1">Uncharacterized protein</fullName>
    </submittedName>
</protein>
<dbReference type="Proteomes" id="UP000663848">
    <property type="component" value="Unassembled WGS sequence"/>
</dbReference>
<feature type="non-terminal residue" evidence="1">
    <location>
        <position position="1"/>
    </location>
</feature>
<dbReference type="EMBL" id="CAJOBR010042271">
    <property type="protein sequence ID" value="CAF5029327.1"/>
    <property type="molecule type" value="Genomic_DNA"/>
</dbReference>
<organism evidence="1 2">
    <name type="scientific">Rotaria socialis</name>
    <dbReference type="NCBI Taxonomy" id="392032"/>
    <lineage>
        <taxon>Eukaryota</taxon>
        <taxon>Metazoa</taxon>
        <taxon>Spiralia</taxon>
        <taxon>Gnathifera</taxon>
        <taxon>Rotifera</taxon>
        <taxon>Eurotatoria</taxon>
        <taxon>Bdelloidea</taxon>
        <taxon>Philodinida</taxon>
        <taxon>Philodinidae</taxon>
        <taxon>Rotaria</taxon>
    </lineage>
</organism>
<gene>
    <name evidence="1" type="ORF">QYT958_LOCUS40553</name>
</gene>
<evidence type="ECO:0000313" key="1">
    <source>
        <dbReference type="EMBL" id="CAF5029327.1"/>
    </source>
</evidence>
<reference evidence="1" key="1">
    <citation type="submission" date="2021-02" db="EMBL/GenBank/DDBJ databases">
        <authorList>
            <person name="Nowell W R."/>
        </authorList>
    </citation>
    <scope>NUCLEOTIDE SEQUENCE</scope>
</reference>
<dbReference type="AlphaFoldDB" id="A0A822BEK0"/>